<protein>
    <submittedName>
        <fullName evidence="2">Uncharacterized protein</fullName>
    </submittedName>
</protein>
<evidence type="ECO:0000313" key="2">
    <source>
        <dbReference type="EMBL" id="KAH0935474.1"/>
    </source>
</evidence>
<gene>
    <name evidence="2" type="ORF">HID58_012591</name>
</gene>
<evidence type="ECO:0000313" key="3">
    <source>
        <dbReference type="Proteomes" id="UP000824890"/>
    </source>
</evidence>
<reference evidence="2 3" key="1">
    <citation type="submission" date="2021-05" db="EMBL/GenBank/DDBJ databases">
        <title>Genome Assembly of Synthetic Allotetraploid Brassica napus Reveals Homoeologous Exchanges between Subgenomes.</title>
        <authorList>
            <person name="Davis J.T."/>
        </authorList>
    </citation>
    <scope>NUCLEOTIDE SEQUENCE [LARGE SCALE GENOMIC DNA]</scope>
    <source>
        <strain evidence="3">cv. Da-Ae</strain>
        <tissue evidence="2">Seedling</tissue>
    </source>
</reference>
<feature type="region of interest" description="Disordered" evidence="1">
    <location>
        <begin position="1"/>
        <end position="65"/>
    </location>
</feature>
<feature type="compositionally biased region" description="Basic residues" evidence="1">
    <location>
        <begin position="1"/>
        <end position="12"/>
    </location>
</feature>
<sequence>MAALRRSKKKKLNSSTQQSVEVESEEEEEDVDGDEEEDTEPLADDFLDGSDDEKEPLGSDSGRICKAIDEERKRQEQDAKDELHMNIKEQPDEFVYQPKSFPALSCEFASVDVSDVFG</sequence>
<dbReference type="EMBL" id="JAGKQM010000003">
    <property type="protein sequence ID" value="KAH0935474.1"/>
    <property type="molecule type" value="Genomic_DNA"/>
</dbReference>
<comment type="caution">
    <text evidence="2">The sequence shown here is derived from an EMBL/GenBank/DDBJ whole genome shotgun (WGS) entry which is preliminary data.</text>
</comment>
<keyword evidence="3" id="KW-1185">Reference proteome</keyword>
<feature type="non-terminal residue" evidence="2">
    <location>
        <position position="118"/>
    </location>
</feature>
<evidence type="ECO:0000256" key="1">
    <source>
        <dbReference type="SAM" id="MobiDB-lite"/>
    </source>
</evidence>
<accession>A0ABQ8E1I6</accession>
<feature type="compositionally biased region" description="Acidic residues" evidence="1">
    <location>
        <begin position="22"/>
        <end position="54"/>
    </location>
</feature>
<dbReference type="Proteomes" id="UP000824890">
    <property type="component" value="Unassembled WGS sequence"/>
</dbReference>
<organism evidence="2 3">
    <name type="scientific">Brassica napus</name>
    <name type="common">Rape</name>
    <dbReference type="NCBI Taxonomy" id="3708"/>
    <lineage>
        <taxon>Eukaryota</taxon>
        <taxon>Viridiplantae</taxon>
        <taxon>Streptophyta</taxon>
        <taxon>Embryophyta</taxon>
        <taxon>Tracheophyta</taxon>
        <taxon>Spermatophyta</taxon>
        <taxon>Magnoliopsida</taxon>
        <taxon>eudicotyledons</taxon>
        <taxon>Gunneridae</taxon>
        <taxon>Pentapetalae</taxon>
        <taxon>rosids</taxon>
        <taxon>malvids</taxon>
        <taxon>Brassicales</taxon>
        <taxon>Brassicaceae</taxon>
        <taxon>Brassiceae</taxon>
        <taxon>Brassica</taxon>
    </lineage>
</organism>
<name>A0ABQ8E1I6_BRANA</name>
<proteinExistence type="predicted"/>